<protein>
    <recommendedName>
        <fullName evidence="1">Antitoxin VbhA domain-containing protein</fullName>
    </recommendedName>
</protein>
<dbReference type="InterPro" id="IPR041535">
    <property type="entry name" value="VbhA"/>
</dbReference>
<name>A0A6H9XQM8_9CORY</name>
<dbReference type="InterPro" id="IPR043038">
    <property type="entry name" value="VbhA_sf"/>
</dbReference>
<dbReference type="RefSeq" id="WP_005524433.1">
    <property type="nucleotide sequence ID" value="NZ_CAUSHI010000004.1"/>
</dbReference>
<dbReference type="Pfam" id="PF18495">
    <property type="entry name" value="VbhA"/>
    <property type="match status" value="1"/>
</dbReference>
<dbReference type="Gene3D" id="1.10.8.1050">
    <property type="entry name" value="Antitoxin VbhA-like"/>
    <property type="match status" value="1"/>
</dbReference>
<proteinExistence type="predicted"/>
<organism evidence="2 3">
    <name type="scientific">Corynebacterium matruchotii</name>
    <dbReference type="NCBI Taxonomy" id="43768"/>
    <lineage>
        <taxon>Bacteria</taxon>
        <taxon>Bacillati</taxon>
        <taxon>Actinomycetota</taxon>
        <taxon>Actinomycetes</taxon>
        <taxon>Mycobacteriales</taxon>
        <taxon>Corynebacteriaceae</taxon>
        <taxon>Corynebacterium</taxon>
    </lineage>
</organism>
<comment type="caution">
    <text evidence="2">The sequence shown here is derived from an EMBL/GenBank/DDBJ whole genome shotgun (WGS) entry which is preliminary data.</text>
</comment>
<dbReference type="GeneID" id="84572949"/>
<dbReference type="AlphaFoldDB" id="A0A6H9XQM8"/>
<evidence type="ECO:0000313" key="3">
    <source>
        <dbReference type="Proteomes" id="UP000249886"/>
    </source>
</evidence>
<dbReference type="InterPro" id="IPR033788">
    <property type="entry name" value="VbhA-like"/>
</dbReference>
<dbReference type="Proteomes" id="UP000249886">
    <property type="component" value="Unassembled WGS sequence"/>
</dbReference>
<dbReference type="CDD" id="cd11586">
    <property type="entry name" value="VbhA_like"/>
    <property type="match status" value="1"/>
</dbReference>
<dbReference type="EMBL" id="UARK01000001">
    <property type="protein sequence ID" value="SPW24261.1"/>
    <property type="molecule type" value="Genomic_DNA"/>
</dbReference>
<evidence type="ECO:0000259" key="1">
    <source>
        <dbReference type="Pfam" id="PF18495"/>
    </source>
</evidence>
<gene>
    <name evidence="2" type="ORF">NCTC10254_00631</name>
</gene>
<sequence>MYTRENAPLTPEQRKHLDNVLANSRIEGYEITDQMIDDAIRIILGEKTSDEIRDEILQRYGVTPETTPDT</sequence>
<feature type="domain" description="Antitoxin VbhA" evidence="1">
    <location>
        <begin position="13"/>
        <end position="59"/>
    </location>
</feature>
<accession>A0A6H9XQM8</accession>
<reference evidence="2 3" key="1">
    <citation type="submission" date="2018-06" db="EMBL/GenBank/DDBJ databases">
        <authorList>
            <consortium name="Pathogen Informatics"/>
            <person name="Doyle S."/>
        </authorList>
    </citation>
    <scope>NUCLEOTIDE SEQUENCE [LARGE SCALE GENOMIC DNA]</scope>
    <source>
        <strain evidence="2 3">NCTC10254</strain>
    </source>
</reference>
<evidence type="ECO:0000313" key="2">
    <source>
        <dbReference type="EMBL" id="SPW24261.1"/>
    </source>
</evidence>